<accession>A0A5D2N880</accession>
<dbReference type="Proteomes" id="UP000322667">
    <property type="component" value="Chromosome A11"/>
</dbReference>
<dbReference type="AlphaFoldDB" id="A0A5D2N880"/>
<evidence type="ECO:0000256" key="1">
    <source>
        <dbReference type="SAM" id="MobiDB-lite"/>
    </source>
</evidence>
<organism evidence="2 3">
    <name type="scientific">Gossypium tomentosum</name>
    <name type="common">Hawaiian cotton</name>
    <name type="synonym">Gossypium sandvicense</name>
    <dbReference type="NCBI Taxonomy" id="34277"/>
    <lineage>
        <taxon>Eukaryota</taxon>
        <taxon>Viridiplantae</taxon>
        <taxon>Streptophyta</taxon>
        <taxon>Embryophyta</taxon>
        <taxon>Tracheophyta</taxon>
        <taxon>Spermatophyta</taxon>
        <taxon>Magnoliopsida</taxon>
        <taxon>eudicotyledons</taxon>
        <taxon>Gunneridae</taxon>
        <taxon>Pentapetalae</taxon>
        <taxon>rosids</taxon>
        <taxon>malvids</taxon>
        <taxon>Malvales</taxon>
        <taxon>Malvaceae</taxon>
        <taxon>Malvoideae</taxon>
        <taxon>Gossypium</taxon>
    </lineage>
</organism>
<reference evidence="2 3" key="1">
    <citation type="submission" date="2019-07" db="EMBL/GenBank/DDBJ databases">
        <title>WGS assembly of Gossypium tomentosum.</title>
        <authorList>
            <person name="Chen Z.J."/>
            <person name="Sreedasyam A."/>
            <person name="Ando A."/>
            <person name="Song Q."/>
            <person name="De L."/>
            <person name="Hulse-Kemp A."/>
            <person name="Ding M."/>
            <person name="Ye W."/>
            <person name="Kirkbride R."/>
            <person name="Jenkins J."/>
            <person name="Plott C."/>
            <person name="Lovell J."/>
            <person name="Lin Y.-M."/>
            <person name="Vaughn R."/>
            <person name="Liu B."/>
            <person name="Li W."/>
            <person name="Simpson S."/>
            <person name="Scheffler B."/>
            <person name="Saski C."/>
            <person name="Grover C."/>
            <person name="Hu G."/>
            <person name="Conover J."/>
            <person name="Carlson J."/>
            <person name="Shu S."/>
            <person name="Boston L."/>
            <person name="Williams M."/>
            <person name="Peterson D."/>
            <person name="Mcgee K."/>
            <person name="Jones D."/>
            <person name="Wendel J."/>
            <person name="Stelly D."/>
            <person name="Grimwood J."/>
            <person name="Schmutz J."/>
        </authorList>
    </citation>
    <scope>NUCLEOTIDE SEQUENCE [LARGE SCALE GENOMIC DNA]</scope>
    <source>
        <strain evidence="2">7179.01</strain>
    </source>
</reference>
<proteinExistence type="predicted"/>
<protein>
    <submittedName>
        <fullName evidence="2">Uncharacterized protein</fullName>
    </submittedName>
</protein>
<gene>
    <name evidence="2" type="ORF">ES332_A11G095600v1</name>
</gene>
<evidence type="ECO:0000313" key="2">
    <source>
        <dbReference type="EMBL" id="TYH99875.1"/>
    </source>
</evidence>
<feature type="region of interest" description="Disordered" evidence="1">
    <location>
        <begin position="35"/>
        <end position="67"/>
    </location>
</feature>
<evidence type="ECO:0000313" key="3">
    <source>
        <dbReference type="Proteomes" id="UP000322667"/>
    </source>
</evidence>
<dbReference type="EMBL" id="CM017620">
    <property type="protein sequence ID" value="TYH99875.1"/>
    <property type="molecule type" value="Genomic_DNA"/>
</dbReference>
<keyword evidence="3" id="KW-1185">Reference proteome</keyword>
<name>A0A5D2N880_GOSTO</name>
<sequence length="157" mass="18257">MTNSDTLNHCLPPYAPPFPLPLRLKTPRSFTPFCHHHHPFLQTPRKLIPKPNKKAKPEDRPPSSLDQIKPIHSDCFRFSVRLQREHLDGEAYWAESTKVLTVRTRSVDPKVKSVEGLEDPKLEEKRRLLGEPIQGCLLLRLRGSFWRNVREIELKGK</sequence>